<dbReference type="RefSeq" id="WP_132531241.1">
    <property type="nucleotide sequence ID" value="NZ_BMJO01000004.1"/>
</dbReference>
<feature type="active site" evidence="3">
    <location>
        <position position="223"/>
    </location>
</feature>
<gene>
    <name evidence="3 6" type="primary">purU</name>
    <name evidence="7" type="ORF">EV200_103305</name>
    <name evidence="6" type="ORF">GCM10011413_25470</name>
</gene>
<dbReference type="PROSITE" id="PS51671">
    <property type="entry name" value="ACT"/>
    <property type="match status" value="1"/>
</dbReference>
<dbReference type="InterPro" id="IPR044074">
    <property type="entry name" value="PurU_ACT"/>
</dbReference>
<dbReference type="CDD" id="cd04875">
    <property type="entry name" value="ACT_F4HF-DF"/>
    <property type="match status" value="1"/>
</dbReference>
<protein>
    <recommendedName>
        <fullName evidence="3 4">Formyltetrahydrofolate deformylase</fullName>
        <ecNumber evidence="3 4">3.5.1.10</ecNumber>
    </recommendedName>
    <alternativeName>
        <fullName evidence="3">Formyl-FH(4) hydrolase</fullName>
    </alternativeName>
</protein>
<dbReference type="InterPro" id="IPR036477">
    <property type="entry name" value="Formyl_transf_N_sf"/>
</dbReference>
<dbReference type="PIRSF" id="PIRSF036480">
    <property type="entry name" value="FormyFH4_hydr"/>
    <property type="match status" value="1"/>
</dbReference>
<evidence type="ECO:0000313" key="9">
    <source>
        <dbReference type="Proteomes" id="UP000622648"/>
    </source>
</evidence>
<reference evidence="9" key="2">
    <citation type="journal article" date="2019" name="Int. J. Syst. Evol. Microbiol.">
        <title>The Global Catalogue of Microorganisms (GCM) 10K type strain sequencing project: providing services to taxonomists for standard genome sequencing and annotation.</title>
        <authorList>
            <consortium name="The Broad Institute Genomics Platform"/>
            <consortium name="The Broad Institute Genome Sequencing Center for Infectious Disease"/>
            <person name="Wu L."/>
            <person name="Ma J."/>
        </authorList>
    </citation>
    <scope>NUCLEOTIDE SEQUENCE [LARGE SCALE GENOMIC DNA]</scope>
    <source>
        <strain evidence="9">CGMCC 1.15644</strain>
    </source>
</reference>
<evidence type="ECO:0000256" key="2">
    <source>
        <dbReference type="ARBA" id="ARBA00022801"/>
    </source>
</evidence>
<dbReference type="GO" id="GO:0008864">
    <property type="term" value="F:formyltetrahydrofolate deformylase activity"/>
    <property type="evidence" value="ECO:0007669"/>
    <property type="project" value="UniProtKB-UniRule"/>
</dbReference>
<accession>A0A4R2HJ14</accession>
<dbReference type="InterPro" id="IPR002912">
    <property type="entry name" value="ACT_dom"/>
</dbReference>
<dbReference type="OrthoDB" id="9806170at2"/>
<keyword evidence="2 3" id="KW-0378">Hydrolase</keyword>
<evidence type="ECO:0000313" key="8">
    <source>
        <dbReference type="Proteomes" id="UP000295684"/>
    </source>
</evidence>
<evidence type="ECO:0000313" key="7">
    <source>
        <dbReference type="EMBL" id="TCO26973.1"/>
    </source>
</evidence>
<reference evidence="6" key="1">
    <citation type="journal article" date="2014" name="Int. J. Syst. Evol. Microbiol.">
        <title>Complete genome of a new Firmicutes species belonging to the dominant human colonic microbiota ('Ruminococcus bicirculans') reveals two chromosomes and a selective capacity to utilize plant glucans.</title>
        <authorList>
            <consortium name="NISC Comparative Sequencing Program"/>
            <person name="Wegmann U."/>
            <person name="Louis P."/>
            <person name="Goesmann A."/>
            <person name="Henrissat B."/>
            <person name="Duncan S.H."/>
            <person name="Flint H.J."/>
        </authorList>
    </citation>
    <scope>NUCLEOTIDE SEQUENCE</scope>
    <source>
        <strain evidence="6">CGMCC 1.15644</strain>
    </source>
</reference>
<comment type="pathway">
    <text evidence="3">Purine metabolism; IMP biosynthesis via de novo pathway; formate from 10-formyl-5,6,7,8-tetrahydrofolate: step 1/1.</text>
</comment>
<reference evidence="6" key="4">
    <citation type="submission" date="2024-05" db="EMBL/GenBank/DDBJ databases">
        <authorList>
            <person name="Sun Q."/>
            <person name="Zhou Y."/>
        </authorList>
    </citation>
    <scope>NUCLEOTIDE SEQUENCE</scope>
    <source>
        <strain evidence="6">CGMCC 1.15644</strain>
    </source>
</reference>
<evidence type="ECO:0000256" key="3">
    <source>
        <dbReference type="HAMAP-Rule" id="MF_01927"/>
    </source>
</evidence>
<reference evidence="7 8" key="3">
    <citation type="submission" date="2019-03" db="EMBL/GenBank/DDBJ databases">
        <title>Genomic Encyclopedia of Type Strains, Phase IV (KMG-IV): sequencing the most valuable type-strain genomes for metagenomic binning, comparative biology and taxonomic classification.</title>
        <authorList>
            <person name="Goeker M."/>
        </authorList>
    </citation>
    <scope>NUCLEOTIDE SEQUENCE [LARGE SCALE GENOMIC DNA]</scope>
    <source>
        <strain evidence="7 8">DSM 103236</strain>
    </source>
</reference>
<comment type="function">
    <text evidence="3">Catalyzes the hydrolysis of 10-formyltetrahydrofolate (formyl-FH4) to formate and tetrahydrofolate (FH4).</text>
</comment>
<keyword evidence="9" id="KW-1185">Reference proteome</keyword>
<comment type="similarity">
    <text evidence="3">Belongs to the PurU family.</text>
</comment>
<dbReference type="InterPro" id="IPR004810">
    <property type="entry name" value="PurU"/>
</dbReference>
<name>A0A4R2HJ14_9SPHI</name>
<dbReference type="GO" id="GO:0006189">
    <property type="term" value="P:'de novo' IMP biosynthetic process"/>
    <property type="evidence" value="ECO:0007669"/>
    <property type="project" value="UniProtKB-UniRule"/>
</dbReference>
<dbReference type="Gene3D" id="3.40.50.170">
    <property type="entry name" value="Formyl transferase, N-terminal domain"/>
    <property type="match status" value="1"/>
</dbReference>
<dbReference type="NCBIfam" id="TIGR00655">
    <property type="entry name" value="PurU"/>
    <property type="match status" value="1"/>
</dbReference>
<dbReference type="SUPFAM" id="SSF55021">
    <property type="entry name" value="ACT-like"/>
    <property type="match status" value="1"/>
</dbReference>
<dbReference type="HAMAP" id="MF_01927">
    <property type="entry name" value="PurU"/>
    <property type="match status" value="1"/>
</dbReference>
<keyword evidence="1 3" id="KW-0554">One-carbon metabolism</keyword>
<dbReference type="Pfam" id="PF01842">
    <property type="entry name" value="ACT"/>
    <property type="match status" value="1"/>
</dbReference>
<dbReference type="Pfam" id="PF00551">
    <property type="entry name" value="Formyl_trans_N"/>
    <property type="match status" value="1"/>
</dbReference>
<dbReference type="EMBL" id="BMJO01000004">
    <property type="protein sequence ID" value="GGE57966.1"/>
    <property type="molecule type" value="Genomic_DNA"/>
</dbReference>
<dbReference type="PANTHER" id="PTHR42706:SF1">
    <property type="entry name" value="FORMYLTETRAHYDROFOLATE DEFORMYLASE 2, MITOCHONDRIAL"/>
    <property type="match status" value="1"/>
</dbReference>
<keyword evidence="3" id="KW-0658">Purine biosynthesis</keyword>
<dbReference type="PRINTS" id="PR01575">
    <property type="entry name" value="FFH4HYDRLASE"/>
</dbReference>
<dbReference type="Proteomes" id="UP000295684">
    <property type="component" value="Unassembled WGS sequence"/>
</dbReference>
<dbReference type="UniPathway" id="UPA00074">
    <property type="reaction ID" value="UER00170"/>
</dbReference>
<dbReference type="Gene3D" id="3.30.70.260">
    <property type="match status" value="1"/>
</dbReference>
<dbReference type="NCBIfam" id="NF004684">
    <property type="entry name" value="PRK06027.1"/>
    <property type="match status" value="1"/>
</dbReference>
<dbReference type="AlphaFoldDB" id="A0A4R2HJ14"/>
<dbReference type="InterPro" id="IPR002376">
    <property type="entry name" value="Formyl_transf_N"/>
</dbReference>
<evidence type="ECO:0000259" key="5">
    <source>
        <dbReference type="PROSITE" id="PS51671"/>
    </source>
</evidence>
<evidence type="ECO:0000313" key="6">
    <source>
        <dbReference type="EMBL" id="GGE57966.1"/>
    </source>
</evidence>
<organism evidence="7 8">
    <name type="scientific">Pedobacter psychrotolerans</name>
    <dbReference type="NCBI Taxonomy" id="1843235"/>
    <lineage>
        <taxon>Bacteria</taxon>
        <taxon>Pseudomonadati</taxon>
        <taxon>Bacteroidota</taxon>
        <taxon>Sphingobacteriia</taxon>
        <taxon>Sphingobacteriales</taxon>
        <taxon>Sphingobacteriaceae</taxon>
        <taxon>Pedobacter</taxon>
    </lineage>
</organism>
<comment type="caution">
    <text evidence="7">The sequence shown here is derived from an EMBL/GenBank/DDBJ whole genome shotgun (WGS) entry which is preliminary data.</text>
</comment>
<dbReference type="SUPFAM" id="SSF53328">
    <property type="entry name" value="Formyltransferase"/>
    <property type="match status" value="1"/>
</dbReference>
<evidence type="ECO:0000256" key="1">
    <source>
        <dbReference type="ARBA" id="ARBA00022563"/>
    </source>
</evidence>
<feature type="domain" description="ACT" evidence="5">
    <location>
        <begin position="5"/>
        <end position="80"/>
    </location>
</feature>
<dbReference type="EC" id="3.5.1.10" evidence="3 4"/>
<proteinExistence type="inferred from homology"/>
<dbReference type="PANTHER" id="PTHR42706">
    <property type="entry name" value="FORMYLTETRAHYDROFOLATE DEFORMYLASE"/>
    <property type="match status" value="1"/>
</dbReference>
<dbReference type="GO" id="GO:0006730">
    <property type="term" value="P:one-carbon metabolic process"/>
    <property type="evidence" value="ECO:0007669"/>
    <property type="project" value="UniProtKB-KW"/>
</dbReference>
<evidence type="ECO:0000256" key="4">
    <source>
        <dbReference type="NCBIfam" id="TIGR00655"/>
    </source>
</evidence>
<dbReference type="Proteomes" id="UP000622648">
    <property type="component" value="Unassembled WGS sequence"/>
</dbReference>
<dbReference type="InterPro" id="IPR045865">
    <property type="entry name" value="ACT-like_dom_sf"/>
</dbReference>
<sequence length="279" mass="31906">MKKLTILISCPDQVGLVTNITRVLASHQLNIVAMREFVDEENKAFFTRIACTGDLEETEKLRVKLLENLPNAADVNLITEQEKQVAVLVTKEYHCLSEILIKNQFKTLGANVQCVIGNYEILRNFTEMLGIPYFHISHENKEKEQFESEIKEIINQFDIDYLVLAKFMRILSADFVKDYAGKIINIHHSFLPAFIGANPYRRAFERGVKIIGATAHFVTNNLDEGPIITQHTTHIDHNFGVKEMIRAGKEIEKKVLLDALELIFEDRVFVSGNKTIVFK</sequence>
<dbReference type="EMBL" id="SLWO01000003">
    <property type="protein sequence ID" value="TCO26973.1"/>
    <property type="molecule type" value="Genomic_DNA"/>
</dbReference>
<comment type="catalytic activity">
    <reaction evidence="3">
        <text>(6R)-10-formyltetrahydrofolate + H2O = (6S)-5,6,7,8-tetrahydrofolate + formate + H(+)</text>
        <dbReference type="Rhea" id="RHEA:19833"/>
        <dbReference type="ChEBI" id="CHEBI:15377"/>
        <dbReference type="ChEBI" id="CHEBI:15378"/>
        <dbReference type="ChEBI" id="CHEBI:15740"/>
        <dbReference type="ChEBI" id="CHEBI:57453"/>
        <dbReference type="ChEBI" id="CHEBI:195366"/>
        <dbReference type="EC" id="3.5.1.10"/>
    </reaction>
</comment>